<name>C1MPW7_MICPC</name>
<accession>C1MPW7</accession>
<feature type="compositionally biased region" description="Pro residues" evidence="1">
    <location>
        <begin position="265"/>
        <end position="274"/>
    </location>
</feature>
<evidence type="ECO:0000256" key="1">
    <source>
        <dbReference type="SAM" id="MobiDB-lite"/>
    </source>
</evidence>
<sequence length="496" mass="52772">MAPKKREKAAAAPLSAYELEREARVKRNAEILARLRIPTLAAATRDPDASASSSGTSSDDADDDANGGANGGGDDARRRAKKLRKRRRERHRARAEEKAPGRSGSAATNRDRGEPSRRSSRPAAITSRANGKYADAAEDDTDDSDVSFYSSDEDEDADASGSADDDDDDEDEEEEDDDELDADGARRPPTRKRKKPSTKPKPSFAAPTSERARAAAAAARAASRPVGMWRKGGEDAPAFRAPYETGSAAAPGRGRVVPGLGGRVIPPPPPPPRPSAFAAAAANPAMRETPRPAEPDGGDVDLSGKTKKKKNGATRRPTPSLLHAVASEADVHDAWTALQPPSTTVAIERGAMRASDATIGASELRAAADAHGFCDCWRAWSPSSPTAATSRTPAAARARSCARGRGRACARRIYEGSWRESACGGRELGGRVGREFFEARGADANRRTNVARAKSSTRYRRSDHTSRHPARVVVAVVVVVFTWLFSLPRRLVSAGT</sequence>
<gene>
    <name evidence="3" type="ORF">MICPUCDRAFT_57067</name>
</gene>
<feature type="compositionally biased region" description="Low complexity" evidence="1">
    <location>
        <begin position="49"/>
        <end position="58"/>
    </location>
</feature>
<dbReference type="GeneID" id="9683060"/>
<keyword evidence="2" id="KW-0472">Membrane</keyword>
<feature type="region of interest" description="Disordered" evidence="1">
    <location>
        <begin position="31"/>
        <end position="318"/>
    </location>
</feature>
<keyword evidence="2" id="KW-1133">Transmembrane helix</keyword>
<feature type="compositionally biased region" description="Acidic residues" evidence="1">
    <location>
        <begin position="136"/>
        <end position="182"/>
    </location>
</feature>
<feature type="compositionally biased region" description="Low complexity" evidence="1">
    <location>
        <begin position="275"/>
        <end position="287"/>
    </location>
</feature>
<organism evidence="4">
    <name type="scientific">Micromonas pusilla (strain CCMP1545)</name>
    <name type="common">Picoplanktonic green alga</name>
    <dbReference type="NCBI Taxonomy" id="564608"/>
    <lineage>
        <taxon>Eukaryota</taxon>
        <taxon>Viridiplantae</taxon>
        <taxon>Chlorophyta</taxon>
        <taxon>Mamiellophyceae</taxon>
        <taxon>Mamiellales</taxon>
        <taxon>Mamiellaceae</taxon>
        <taxon>Micromonas</taxon>
    </lineage>
</organism>
<dbReference type="KEGG" id="mpp:MICPUCDRAFT_57067"/>
<dbReference type="OMA" id="CARRIYE"/>
<feature type="compositionally biased region" description="Basic residues" evidence="1">
    <location>
        <begin position="78"/>
        <end position="93"/>
    </location>
</feature>
<dbReference type="RefSeq" id="XP_003058021.1">
    <property type="nucleotide sequence ID" value="XM_003057975.1"/>
</dbReference>
<proteinExistence type="predicted"/>
<evidence type="ECO:0000313" key="4">
    <source>
        <dbReference type="Proteomes" id="UP000001876"/>
    </source>
</evidence>
<dbReference type="STRING" id="564608.C1MPW7"/>
<keyword evidence="2" id="KW-0812">Transmembrane</keyword>
<dbReference type="EMBL" id="GG663738">
    <property type="protein sequence ID" value="EEH57972.1"/>
    <property type="molecule type" value="Genomic_DNA"/>
</dbReference>
<dbReference type="AlphaFoldDB" id="C1MPW7"/>
<evidence type="ECO:0000256" key="2">
    <source>
        <dbReference type="SAM" id="Phobius"/>
    </source>
</evidence>
<evidence type="ECO:0000313" key="3">
    <source>
        <dbReference type="EMBL" id="EEH57972.1"/>
    </source>
</evidence>
<dbReference type="Proteomes" id="UP000001876">
    <property type="component" value="Unassembled WGS sequence"/>
</dbReference>
<keyword evidence="4" id="KW-1185">Reference proteome</keyword>
<feature type="transmembrane region" description="Helical" evidence="2">
    <location>
        <begin position="468"/>
        <end position="486"/>
    </location>
</feature>
<feature type="compositionally biased region" description="Basic residues" evidence="1">
    <location>
        <begin position="188"/>
        <end position="198"/>
    </location>
</feature>
<reference evidence="3 4" key="1">
    <citation type="journal article" date="2009" name="Science">
        <title>Green evolution and dynamic adaptations revealed by genomes of the marine picoeukaryotes Micromonas.</title>
        <authorList>
            <person name="Worden A.Z."/>
            <person name="Lee J.H."/>
            <person name="Mock T."/>
            <person name="Rouze P."/>
            <person name="Simmons M.P."/>
            <person name="Aerts A.L."/>
            <person name="Allen A.E."/>
            <person name="Cuvelier M.L."/>
            <person name="Derelle E."/>
            <person name="Everett M.V."/>
            <person name="Foulon E."/>
            <person name="Grimwood J."/>
            <person name="Gundlach H."/>
            <person name="Henrissat B."/>
            <person name="Napoli C."/>
            <person name="McDonald S.M."/>
            <person name="Parker M.S."/>
            <person name="Rombauts S."/>
            <person name="Salamov A."/>
            <person name="Von Dassow P."/>
            <person name="Badger J.H."/>
            <person name="Coutinho P.M."/>
            <person name="Demir E."/>
            <person name="Dubchak I."/>
            <person name="Gentemann C."/>
            <person name="Eikrem W."/>
            <person name="Gready J.E."/>
            <person name="John U."/>
            <person name="Lanier W."/>
            <person name="Lindquist E.A."/>
            <person name="Lucas S."/>
            <person name="Mayer K.F."/>
            <person name="Moreau H."/>
            <person name="Not F."/>
            <person name="Otillar R."/>
            <person name="Panaud O."/>
            <person name="Pangilinan J."/>
            <person name="Paulsen I."/>
            <person name="Piegu B."/>
            <person name="Poliakov A."/>
            <person name="Robbens S."/>
            <person name="Schmutz J."/>
            <person name="Toulza E."/>
            <person name="Wyss T."/>
            <person name="Zelensky A."/>
            <person name="Zhou K."/>
            <person name="Armbrust E.V."/>
            <person name="Bhattacharya D."/>
            <person name="Goodenough U.W."/>
            <person name="Van de Peer Y."/>
            <person name="Grigoriev I.V."/>
        </authorList>
    </citation>
    <scope>NUCLEOTIDE SEQUENCE [LARGE SCALE GENOMIC DNA]</scope>
    <source>
        <strain evidence="3 4">CCMP1545</strain>
    </source>
</reference>
<protein>
    <submittedName>
        <fullName evidence="3">Predicted protein</fullName>
    </submittedName>
</protein>